<keyword evidence="4 6" id="KW-0472">Membrane</keyword>
<accession>A0A1C2I2L1</accession>
<evidence type="ECO:0000256" key="3">
    <source>
        <dbReference type="ARBA" id="ARBA00022989"/>
    </source>
</evidence>
<comment type="caution">
    <text evidence="9">The sequence shown here is derived from an EMBL/GenBank/DDBJ whole genome shotgun (WGS) entry which is preliminary data.</text>
</comment>
<comment type="subcellular location">
    <subcellularLocation>
        <location evidence="1">Endomembrane system</location>
        <topology evidence="1">Multi-pass membrane protein</topology>
    </subcellularLocation>
    <subcellularLocation>
        <location evidence="5">Membrane</location>
        <topology evidence="5">Multi-pass membrane protein</topology>
    </subcellularLocation>
</comment>
<proteinExistence type="predicted"/>
<dbReference type="AlphaFoldDB" id="A0A1C2I2L1"/>
<keyword evidence="2 5" id="KW-0812">Transmembrane</keyword>
<evidence type="ECO:0000313" key="8">
    <source>
        <dbReference type="EMBL" id="OCX69104.1"/>
    </source>
</evidence>
<dbReference type="STRING" id="930.GCA_002079865_02633"/>
<protein>
    <submittedName>
        <fullName evidence="9">NADH-quinone oxidoreductase subunit N</fullName>
    </submittedName>
</protein>
<dbReference type="InterPro" id="IPR001750">
    <property type="entry name" value="ND/Mrp_TM"/>
</dbReference>
<evidence type="ECO:0000256" key="6">
    <source>
        <dbReference type="SAM" id="Phobius"/>
    </source>
</evidence>
<evidence type="ECO:0000313" key="10">
    <source>
        <dbReference type="Proteomes" id="UP000094893"/>
    </source>
</evidence>
<feature type="transmembrane region" description="Helical" evidence="6">
    <location>
        <begin position="188"/>
        <end position="212"/>
    </location>
</feature>
<reference evidence="9 10" key="1">
    <citation type="journal article" date="2016" name="Int. J. Mol. Sci.">
        <title>Comparative genomics of the extreme acidophile Acidithiobacillus thiooxidans reveals intraspecific divergence and niche adaptation.</title>
        <authorList>
            <person name="Zhang X."/>
            <person name="Feng X."/>
            <person name="Tao J."/>
            <person name="Ma L."/>
            <person name="Xiao Y."/>
            <person name="Liang Y."/>
            <person name="Liu X."/>
            <person name="Yin H."/>
        </authorList>
    </citation>
    <scope>NUCLEOTIDE SEQUENCE [LARGE SCALE GENOMIC DNA]</scope>
    <source>
        <strain evidence="9 10">A02</strain>
        <strain evidence="8">DXS-W</strain>
    </source>
</reference>
<feature type="transmembrane region" description="Helical" evidence="6">
    <location>
        <begin position="6"/>
        <end position="23"/>
    </location>
</feature>
<dbReference type="Pfam" id="PF00361">
    <property type="entry name" value="Proton_antipo_M"/>
    <property type="match status" value="1"/>
</dbReference>
<feature type="transmembrane region" description="Helical" evidence="6">
    <location>
        <begin position="379"/>
        <end position="398"/>
    </location>
</feature>
<feature type="transmembrane region" description="Helical" evidence="6">
    <location>
        <begin position="344"/>
        <end position="373"/>
    </location>
</feature>
<feature type="transmembrane region" description="Helical" evidence="6">
    <location>
        <begin position="147"/>
        <end position="168"/>
    </location>
</feature>
<feature type="transmembrane region" description="Helical" evidence="6">
    <location>
        <begin position="91"/>
        <end position="110"/>
    </location>
</feature>
<feature type="transmembrane region" description="Helical" evidence="6">
    <location>
        <begin position="224"/>
        <end position="246"/>
    </location>
</feature>
<gene>
    <name evidence="8" type="ORF">A6M23_16015</name>
    <name evidence="9" type="ORF">A6P07_15240</name>
</gene>
<feature type="transmembrane region" description="Helical" evidence="6">
    <location>
        <begin position="252"/>
        <end position="269"/>
    </location>
</feature>
<dbReference type="OrthoDB" id="9768329at2"/>
<feature type="transmembrane region" description="Helical" evidence="6">
    <location>
        <begin position="289"/>
        <end position="310"/>
    </location>
</feature>
<feature type="transmembrane region" description="Helical" evidence="6">
    <location>
        <begin position="116"/>
        <end position="135"/>
    </location>
</feature>
<keyword evidence="11" id="KW-1185">Reference proteome</keyword>
<dbReference type="GO" id="GO:0016020">
    <property type="term" value="C:membrane"/>
    <property type="evidence" value="ECO:0007669"/>
    <property type="project" value="UniProtKB-SubCell"/>
</dbReference>
<feature type="transmembrane region" description="Helical" evidence="6">
    <location>
        <begin position="419"/>
        <end position="437"/>
    </location>
</feature>
<dbReference type="GO" id="GO:0012505">
    <property type="term" value="C:endomembrane system"/>
    <property type="evidence" value="ECO:0007669"/>
    <property type="project" value="UniProtKB-SubCell"/>
</dbReference>
<organism evidence="9 10">
    <name type="scientific">Acidithiobacillus thiooxidans</name>
    <name type="common">Thiobacillus thiooxidans</name>
    <dbReference type="NCBI Taxonomy" id="930"/>
    <lineage>
        <taxon>Bacteria</taxon>
        <taxon>Pseudomonadati</taxon>
        <taxon>Pseudomonadota</taxon>
        <taxon>Acidithiobacillia</taxon>
        <taxon>Acidithiobacillales</taxon>
        <taxon>Acidithiobacillaceae</taxon>
        <taxon>Acidithiobacillus</taxon>
    </lineage>
</organism>
<evidence type="ECO:0000256" key="4">
    <source>
        <dbReference type="ARBA" id="ARBA00023136"/>
    </source>
</evidence>
<evidence type="ECO:0000259" key="7">
    <source>
        <dbReference type="Pfam" id="PF00361"/>
    </source>
</evidence>
<dbReference type="Proteomes" id="UP000094893">
    <property type="component" value="Unassembled WGS sequence"/>
</dbReference>
<keyword evidence="3 6" id="KW-1133">Transmembrane helix</keyword>
<dbReference type="PANTHER" id="PTHR22773">
    <property type="entry name" value="NADH DEHYDROGENASE"/>
    <property type="match status" value="1"/>
</dbReference>
<feature type="domain" description="NADH:quinone oxidoreductase/Mrp antiporter transmembrane" evidence="7">
    <location>
        <begin position="112"/>
        <end position="392"/>
    </location>
</feature>
<evidence type="ECO:0000256" key="2">
    <source>
        <dbReference type="ARBA" id="ARBA00022692"/>
    </source>
</evidence>
<evidence type="ECO:0000313" key="11">
    <source>
        <dbReference type="Proteomes" id="UP000095008"/>
    </source>
</evidence>
<evidence type="ECO:0000313" key="9">
    <source>
        <dbReference type="EMBL" id="OCX70137.1"/>
    </source>
</evidence>
<dbReference type="RefSeq" id="WP_024894626.1">
    <property type="nucleotide sequence ID" value="NZ_LWRY01000233.1"/>
</dbReference>
<dbReference type="EMBL" id="LWRY01000233">
    <property type="protein sequence ID" value="OCX69104.1"/>
    <property type="molecule type" value="Genomic_DNA"/>
</dbReference>
<sequence length="442" mass="46339">MAYSPTLLPLLIVAAAALIAFLADALRLGRLMPWLGGISSIAAAASIFVEHMALGADLYWDLSATLLGVYLSLAMAAGLFFITFHPLSRKMTGSLVGLLLTMLAGSLILVSAQNLLLMFVGLELQVLPFFALLAWPGSGRAAVESAFKYAVLAGLASAQFAIGIALIYLGDGSLAVIPPMGDMTSNVFGLMGVLALLAALSFEIAAAPFHAWVADIYQGAPAPFLIFLGGVAKVAIMGALITLAAATPKLEIPIAVIAATSIVVGNVLAYRAGHLRRMLGYSTIAHAGYFLAALAVGPLGIIAGAIYALVYGLMNMGTFMGLSALPENSIAIPWAALRERQPVLAGLLGLTLLSLAGMPPSIGFFAKLLVIIADVHDQAYWLAILIALGSAFSFAYYLSTLWKPSVLSNPDRLLHRRSWETFAALGILILLFGWLLAPLGMV</sequence>
<dbReference type="Proteomes" id="UP000095008">
    <property type="component" value="Unassembled WGS sequence"/>
</dbReference>
<dbReference type="eggNOG" id="COG1007">
    <property type="taxonomic scope" value="Bacteria"/>
</dbReference>
<name>A0A1C2I2L1_ACITH</name>
<evidence type="ECO:0000256" key="5">
    <source>
        <dbReference type="RuleBase" id="RU000320"/>
    </source>
</evidence>
<dbReference type="EMBL" id="LWSA01000206">
    <property type="protein sequence ID" value="OCX70137.1"/>
    <property type="molecule type" value="Genomic_DNA"/>
</dbReference>
<evidence type="ECO:0000256" key="1">
    <source>
        <dbReference type="ARBA" id="ARBA00004127"/>
    </source>
</evidence>
<feature type="transmembrane region" description="Helical" evidence="6">
    <location>
        <begin position="62"/>
        <end position="84"/>
    </location>
</feature>